<keyword evidence="3" id="KW-1185">Reference proteome</keyword>
<dbReference type="InterPro" id="IPR036515">
    <property type="entry name" value="Transposase_17_sf"/>
</dbReference>
<dbReference type="STRING" id="1513793.SAMN06296036_1042"/>
<dbReference type="SUPFAM" id="SSF143422">
    <property type="entry name" value="Transposase IS200-like"/>
    <property type="match status" value="1"/>
</dbReference>
<evidence type="ECO:0000313" key="2">
    <source>
        <dbReference type="EMBL" id="SMF04572.1"/>
    </source>
</evidence>
<evidence type="ECO:0000259" key="1">
    <source>
        <dbReference type="SMART" id="SM01321"/>
    </source>
</evidence>
<dbReference type="AlphaFoldDB" id="A0A1Y6BCN3"/>
<organism evidence="2 3">
    <name type="scientific">Pseudobacteriovorax antillogorgiicola</name>
    <dbReference type="NCBI Taxonomy" id="1513793"/>
    <lineage>
        <taxon>Bacteria</taxon>
        <taxon>Pseudomonadati</taxon>
        <taxon>Bdellovibrionota</taxon>
        <taxon>Oligoflexia</taxon>
        <taxon>Oligoflexales</taxon>
        <taxon>Pseudobacteriovoracaceae</taxon>
        <taxon>Pseudobacteriovorax</taxon>
    </lineage>
</organism>
<accession>A0A1Y6BCN3</accession>
<evidence type="ECO:0000313" key="3">
    <source>
        <dbReference type="Proteomes" id="UP000192907"/>
    </source>
</evidence>
<feature type="domain" description="Transposase IS200-like" evidence="1">
    <location>
        <begin position="2"/>
        <end position="117"/>
    </location>
</feature>
<dbReference type="GO" id="GO:0006313">
    <property type="term" value="P:DNA transposition"/>
    <property type="evidence" value="ECO:0007669"/>
    <property type="project" value="InterPro"/>
</dbReference>
<name>A0A1Y6BCN3_9BACT</name>
<proteinExistence type="predicted"/>
<dbReference type="InterPro" id="IPR002686">
    <property type="entry name" value="Transposase_17"/>
</dbReference>
<dbReference type="GO" id="GO:0003677">
    <property type="term" value="F:DNA binding"/>
    <property type="evidence" value="ECO:0007669"/>
    <property type="project" value="InterPro"/>
</dbReference>
<dbReference type="SMART" id="SM01321">
    <property type="entry name" value="Y1_Tnp"/>
    <property type="match status" value="1"/>
</dbReference>
<dbReference type="Pfam" id="PF01797">
    <property type="entry name" value="Y1_Tnp"/>
    <property type="match status" value="1"/>
</dbReference>
<sequence length="216" mass="25569">MKPSSLLHVTFRCHNREFYFHSPEMKKRVYQILLKYRETFNVHRFDRVIMSNHVHLLVYSPDRETLSRYLHSTNLAIAKVINQAFKRRGQAIEDRFKSPVIENESYALNTVGYIWLNPVRAKLVDPQNAQNYRYSSLFFKWRGLDDPLVSDDSVLSELLGISLLHGRSVQEFARYWLEIVLNRISGYISEVFENLHSVGSYDFWKIRRLIPRLSSA</sequence>
<protein>
    <submittedName>
        <fullName evidence="2">REP element-mobilizing transposase RayT</fullName>
    </submittedName>
</protein>
<dbReference type="GO" id="GO:0004803">
    <property type="term" value="F:transposase activity"/>
    <property type="evidence" value="ECO:0007669"/>
    <property type="project" value="InterPro"/>
</dbReference>
<dbReference type="PANTHER" id="PTHR34322">
    <property type="entry name" value="TRANSPOSASE, Y1_TNP DOMAIN-CONTAINING"/>
    <property type="match status" value="1"/>
</dbReference>
<gene>
    <name evidence="2" type="ORF">SAMN06296036_1042</name>
</gene>
<dbReference type="Proteomes" id="UP000192907">
    <property type="component" value="Unassembled WGS sequence"/>
</dbReference>
<dbReference type="EMBL" id="FWZT01000004">
    <property type="protein sequence ID" value="SMF04572.1"/>
    <property type="molecule type" value="Genomic_DNA"/>
</dbReference>
<dbReference type="PANTHER" id="PTHR34322:SF2">
    <property type="entry name" value="TRANSPOSASE IS200-LIKE DOMAIN-CONTAINING PROTEIN"/>
    <property type="match status" value="1"/>
</dbReference>
<reference evidence="3" key="1">
    <citation type="submission" date="2017-04" db="EMBL/GenBank/DDBJ databases">
        <authorList>
            <person name="Varghese N."/>
            <person name="Submissions S."/>
        </authorList>
    </citation>
    <scope>NUCLEOTIDE SEQUENCE [LARGE SCALE GENOMIC DNA]</scope>
    <source>
        <strain evidence="3">RKEM611</strain>
    </source>
</reference>
<dbReference type="Gene3D" id="3.30.70.1290">
    <property type="entry name" value="Transposase IS200-like"/>
    <property type="match status" value="1"/>
</dbReference>